<evidence type="ECO:0000313" key="3">
    <source>
        <dbReference type="EMBL" id="RUS26818.1"/>
    </source>
</evidence>
<evidence type="ECO:0000256" key="1">
    <source>
        <dbReference type="SAM" id="MobiDB-lite"/>
    </source>
</evidence>
<keyword evidence="2" id="KW-0732">Signal</keyword>
<dbReference type="InterPro" id="IPR029058">
    <property type="entry name" value="AB_hydrolase_fold"/>
</dbReference>
<feature type="chain" id="PRO_5019396627" evidence="2">
    <location>
        <begin position="27"/>
        <end position="977"/>
    </location>
</feature>
<name>A0A433QAI2_9FUNG</name>
<evidence type="ECO:0000313" key="4">
    <source>
        <dbReference type="Proteomes" id="UP000274822"/>
    </source>
</evidence>
<sequence length="977" mass="109095">MAPLKPIPPVSVLLFFLETFVSLIAANSISFDQTVFQPSGTGTLVPRVWEVLGPFPTGMREQDFGADPLEAFGGFPNLPFSDVDRYPSELADNGTVGWFKIETNKDGITVGPIPFEGVRWSFNQLSQGWAINQFQSWARTRLVLPLATTIIIQCTNVGDFYVDSRLFSGDWYNYGTVSHALHLDAGEHEIRVRVVNEIRIFGAKVPPPIAFRCQIEKASEEGRVTVRTPVVPDVVEGVLAGGYASLTVENLKAEVGREGWVEVVELVDEKFYIVPVHRLPIRLTPYQARPIAIKFVHTSPISGSITTRLRIHLRTSHGASMFLWQELTLVYRKWGETFKFTFLDFDGTVHYAMAKPPRTLFRPSAPNVVPPPILIATHGAGVEAEWKSWTDTYDVQEAAWILYPTGRTTWGFDWHGPSYLNVRSALRSLIELPTLFPLVGGVEDGVWIVGEEGRVLYTGTLITFFFYARRHSNGGQGAWYMASHFPDSAVAALPAAGYVKIQDYVLYNLWVGNAHTDPILRGILESAISEYNNDLHVSNMDVMITTDSSPQSSLRSAYRSSLGPAATTTTSRRGTPAIYSPFRPKSPQNSLSEVPDMGHYWNGCLSDDVVTAFLDRFILPDADQRTQEDDRFPHEFTITVANPAGTGSKGGVLIEQLGMPYRLGKVKVTISDNGVWILKTTNIRRFRFVTDVPRIVKRRGEVLKVVVDGTEFVASDVIGRDGWFVWVEEREWKYEPTRFSNPHPLLQFSTSAEWLKHERHPRTYGPAHQIFQSPLPLLIIIPASTADPTYLHVAQKVAHDWYLYGRGDTEIVRDDDLCLRERISDEGFNGNLVLVGGPRMNRMTAEVVVRRGRGEAPSLSAANPTRIPKQVGQYFPSPSPYPSHSPSPTHRIHGSPSNHLMPPGIVFLHPWKSDHLALVIAGVDNDGLHQAVRLLPKRTGVMVPDWSELAVVFGLIGHHRSGNGVEGYWGNPWRRVG</sequence>
<keyword evidence="4" id="KW-1185">Reference proteome</keyword>
<feature type="region of interest" description="Disordered" evidence="1">
    <location>
        <begin position="560"/>
        <end position="589"/>
    </location>
</feature>
<dbReference type="EMBL" id="RBNJ01009599">
    <property type="protein sequence ID" value="RUS26818.1"/>
    <property type="molecule type" value="Genomic_DNA"/>
</dbReference>
<dbReference type="PANTHER" id="PTHR42972:SF9">
    <property type="entry name" value="PEPTIDASE S9 PROLYL OLIGOPEPTIDASE CATALYTIC DOMAIN-CONTAINING PROTEIN"/>
    <property type="match status" value="1"/>
</dbReference>
<dbReference type="Gene3D" id="3.40.50.1820">
    <property type="entry name" value="alpha/beta hydrolase"/>
    <property type="match status" value="1"/>
</dbReference>
<comment type="caution">
    <text evidence="3">The sequence shown here is derived from an EMBL/GenBank/DDBJ whole genome shotgun (WGS) entry which is preliminary data.</text>
</comment>
<evidence type="ECO:0000256" key="2">
    <source>
        <dbReference type="SAM" id="SignalP"/>
    </source>
</evidence>
<accession>A0A433QAI2</accession>
<feature type="signal peptide" evidence="2">
    <location>
        <begin position="1"/>
        <end position="26"/>
    </location>
</feature>
<dbReference type="AlphaFoldDB" id="A0A433QAI2"/>
<protein>
    <submittedName>
        <fullName evidence="3">Uncharacterized protein</fullName>
    </submittedName>
</protein>
<organism evidence="3 4">
    <name type="scientific">Jimgerdemannia flammicorona</name>
    <dbReference type="NCBI Taxonomy" id="994334"/>
    <lineage>
        <taxon>Eukaryota</taxon>
        <taxon>Fungi</taxon>
        <taxon>Fungi incertae sedis</taxon>
        <taxon>Mucoromycota</taxon>
        <taxon>Mucoromycotina</taxon>
        <taxon>Endogonomycetes</taxon>
        <taxon>Endogonales</taxon>
        <taxon>Endogonaceae</taxon>
        <taxon>Jimgerdemannia</taxon>
    </lineage>
</organism>
<proteinExistence type="predicted"/>
<reference evidence="3 4" key="1">
    <citation type="journal article" date="2018" name="New Phytol.">
        <title>Phylogenomics of Endogonaceae and evolution of mycorrhizas within Mucoromycota.</title>
        <authorList>
            <person name="Chang Y."/>
            <person name="Desiro A."/>
            <person name="Na H."/>
            <person name="Sandor L."/>
            <person name="Lipzen A."/>
            <person name="Clum A."/>
            <person name="Barry K."/>
            <person name="Grigoriev I.V."/>
            <person name="Martin F.M."/>
            <person name="Stajich J.E."/>
            <person name="Smith M.E."/>
            <person name="Bonito G."/>
            <person name="Spatafora J.W."/>
        </authorList>
    </citation>
    <scope>NUCLEOTIDE SEQUENCE [LARGE SCALE GENOMIC DNA]</scope>
    <source>
        <strain evidence="3 4">AD002</strain>
    </source>
</reference>
<gene>
    <name evidence="3" type="ORF">BC938DRAFT_484077</name>
</gene>
<dbReference type="Proteomes" id="UP000274822">
    <property type="component" value="Unassembled WGS sequence"/>
</dbReference>
<dbReference type="PANTHER" id="PTHR42972">
    <property type="entry name" value="TOL-PAL SYSTEM PROTEIN TOLB"/>
    <property type="match status" value="1"/>
</dbReference>